<dbReference type="EMBL" id="PDEM01000009">
    <property type="protein sequence ID" value="PHZ85584.1"/>
    <property type="molecule type" value="Genomic_DNA"/>
</dbReference>
<dbReference type="PANTHER" id="PTHR30537:SF5">
    <property type="entry name" value="HTH-TYPE TRANSCRIPTIONAL ACTIVATOR TTDR-RELATED"/>
    <property type="match status" value="1"/>
</dbReference>
<organism evidence="6 7">
    <name type="scientific">Paremcibacter congregatus</name>
    <dbReference type="NCBI Taxonomy" id="2043170"/>
    <lineage>
        <taxon>Bacteria</taxon>
        <taxon>Pseudomonadati</taxon>
        <taxon>Pseudomonadota</taxon>
        <taxon>Alphaproteobacteria</taxon>
        <taxon>Emcibacterales</taxon>
        <taxon>Emcibacteraceae</taxon>
        <taxon>Paremcibacter</taxon>
    </lineage>
</organism>
<evidence type="ECO:0000256" key="1">
    <source>
        <dbReference type="ARBA" id="ARBA00009437"/>
    </source>
</evidence>
<proteinExistence type="inferred from homology"/>
<dbReference type="PROSITE" id="PS50931">
    <property type="entry name" value="HTH_LYSR"/>
    <property type="match status" value="1"/>
</dbReference>
<dbReference type="Proteomes" id="UP000229730">
    <property type="component" value="Unassembled WGS sequence"/>
</dbReference>
<evidence type="ECO:0000256" key="3">
    <source>
        <dbReference type="ARBA" id="ARBA00023125"/>
    </source>
</evidence>
<dbReference type="AlphaFoldDB" id="A0A2G4YTC7"/>
<dbReference type="InterPro" id="IPR058163">
    <property type="entry name" value="LysR-type_TF_proteobact-type"/>
</dbReference>
<dbReference type="GO" id="GO:0003677">
    <property type="term" value="F:DNA binding"/>
    <property type="evidence" value="ECO:0007669"/>
    <property type="project" value="UniProtKB-KW"/>
</dbReference>
<protein>
    <recommendedName>
        <fullName evidence="5">HTH lysR-type domain-containing protein</fullName>
    </recommendedName>
</protein>
<feature type="domain" description="HTH lysR-type" evidence="5">
    <location>
        <begin position="13"/>
        <end position="63"/>
    </location>
</feature>
<sequence length="310" mass="34808">MFVSPAILSALPAFDAVARLRSFGAAGEALNISQSAVSHRIKHLEEQLDVRLIRRTTRALELTPEGLRFADAARQALAEMEGALYDLKQDKDEGMIILSALASLAAKWLVPHLVEFYRAYPGSQVSVMAQDALVDLSREPVDAGLRYSRAPQPGLHATHLCKDWLVPIASPRLFKDGKIPTTPEDLARFPLMSYTASLPFDIAYSWKYWFEQMGSDIEPELVGPYYDRADIMIQTAIAGHGIVLGRAMLMEKDLFDQGLLVQVGPKVRAQASYYFVTLPDKARWPKIVIFREWLQQTMGESYARISEFLY</sequence>
<dbReference type="SUPFAM" id="SSF53850">
    <property type="entry name" value="Periplasmic binding protein-like II"/>
    <property type="match status" value="1"/>
</dbReference>
<dbReference type="InterPro" id="IPR005119">
    <property type="entry name" value="LysR_subst-bd"/>
</dbReference>
<dbReference type="OrthoDB" id="7216893at2"/>
<comment type="similarity">
    <text evidence="1">Belongs to the LysR transcriptional regulatory family.</text>
</comment>
<dbReference type="Pfam" id="PF03466">
    <property type="entry name" value="LysR_substrate"/>
    <property type="match status" value="1"/>
</dbReference>
<dbReference type="Gene3D" id="1.10.10.10">
    <property type="entry name" value="Winged helix-like DNA-binding domain superfamily/Winged helix DNA-binding domain"/>
    <property type="match status" value="1"/>
</dbReference>
<dbReference type="Pfam" id="PF00126">
    <property type="entry name" value="HTH_1"/>
    <property type="match status" value="1"/>
</dbReference>
<dbReference type="Gene3D" id="3.40.190.10">
    <property type="entry name" value="Periplasmic binding protein-like II"/>
    <property type="match status" value="2"/>
</dbReference>
<keyword evidence="2" id="KW-0805">Transcription regulation</keyword>
<dbReference type="InterPro" id="IPR000847">
    <property type="entry name" value="LysR_HTH_N"/>
</dbReference>
<dbReference type="InterPro" id="IPR036390">
    <property type="entry name" value="WH_DNA-bd_sf"/>
</dbReference>
<comment type="caution">
    <text evidence="6">The sequence shown here is derived from an EMBL/GenBank/DDBJ whole genome shotgun (WGS) entry which is preliminary data.</text>
</comment>
<dbReference type="FunFam" id="1.10.10.10:FF:000001">
    <property type="entry name" value="LysR family transcriptional regulator"/>
    <property type="match status" value="1"/>
</dbReference>
<dbReference type="InterPro" id="IPR036388">
    <property type="entry name" value="WH-like_DNA-bd_sf"/>
</dbReference>
<keyword evidence="3" id="KW-0238">DNA-binding</keyword>
<keyword evidence="4" id="KW-0804">Transcription</keyword>
<dbReference type="PANTHER" id="PTHR30537">
    <property type="entry name" value="HTH-TYPE TRANSCRIPTIONAL REGULATOR"/>
    <property type="match status" value="1"/>
</dbReference>
<dbReference type="GO" id="GO:0003700">
    <property type="term" value="F:DNA-binding transcription factor activity"/>
    <property type="evidence" value="ECO:0007669"/>
    <property type="project" value="InterPro"/>
</dbReference>
<dbReference type="CDD" id="cd08432">
    <property type="entry name" value="PBP2_GcdR_TrpI_HvrB_AmpR_like"/>
    <property type="match status" value="1"/>
</dbReference>
<gene>
    <name evidence="6" type="ORF">CRD36_02520</name>
</gene>
<evidence type="ECO:0000256" key="4">
    <source>
        <dbReference type="ARBA" id="ARBA00023163"/>
    </source>
</evidence>
<dbReference type="RefSeq" id="WP_099471167.1">
    <property type="nucleotide sequence ID" value="NZ_CP041025.1"/>
</dbReference>
<accession>A0A2G4YTC7</accession>
<evidence type="ECO:0000259" key="5">
    <source>
        <dbReference type="PROSITE" id="PS50931"/>
    </source>
</evidence>
<name>A0A2G4YTC7_9PROT</name>
<dbReference type="InParanoid" id="A0A2G4YTC7"/>
<dbReference type="SUPFAM" id="SSF46785">
    <property type="entry name" value="Winged helix' DNA-binding domain"/>
    <property type="match status" value="1"/>
</dbReference>
<keyword evidence="7" id="KW-1185">Reference proteome</keyword>
<evidence type="ECO:0000256" key="2">
    <source>
        <dbReference type="ARBA" id="ARBA00023015"/>
    </source>
</evidence>
<reference evidence="6 7" key="1">
    <citation type="submission" date="2017-10" db="EMBL/GenBank/DDBJ databases">
        <title>Frigbacter circumglobatus gen. nov. sp. nov., isolated from sediment cultured in situ.</title>
        <authorList>
            <person name="Zhao Z."/>
        </authorList>
    </citation>
    <scope>NUCLEOTIDE SEQUENCE [LARGE SCALE GENOMIC DNA]</scope>
    <source>
        <strain evidence="6 7">ZYL</strain>
    </source>
</reference>
<evidence type="ECO:0000313" key="7">
    <source>
        <dbReference type="Proteomes" id="UP000229730"/>
    </source>
</evidence>
<dbReference type="PRINTS" id="PR00039">
    <property type="entry name" value="HTHLYSR"/>
</dbReference>
<evidence type="ECO:0000313" key="6">
    <source>
        <dbReference type="EMBL" id="PHZ85584.1"/>
    </source>
</evidence>